<proteinExistence type="predicted"/>
<comment type="caution">
    <text evidence="2">The sequence shown here is derived from an EMBL/GenBank/DDBJ whole genome shotgun (WGS) entry which is preliminary data.</text>
</comment>
<reference evidence="2 3" key="1">
    <citation type="submission" date="2015-02" db="EMBL/GenBank/DDBJ databases">
        <title>Draft genome sequences of ten Microbacterium spp. with emphasis on heavy metal contaminated environments.</title>
        <authorList>
            <person name="Corretto E."/>
        </authorList>
    </citation>
    <scope>NUCLEOTIDE SEQUENCE [LARGE SCALE GENOMIC DNA]</scope>
    <source>
        <strain evidence="2 3">ARN176</strain>
    </source>
</reference>
<dbReference type="AlphaFoldDB" id="A0A0F0LG27"/>
<evidence type="ECO:0000313" key="2">
    <source>
        <dbReference type="EMBL" id="KJL32098.1"/>
    </source>
</evidence>
<dbReference type="Proteomes" id="UP000033740">
    <property type="component" value="Unassembled WGS sequence"/>
</dbReference>
<dbReference type="RefSeq" id="WP_045272667.1">
    <property type="nucleotide sequence ID" value="NZ_JYIX01000037.1"/>
</dbReference>
<keyword evidence="3" id="KW-1185">Reference proteome</keyword>
<protein>
    <recommendedName>
        <fullName evidence="4">Flagellar protein FlgN</fullName>
    </recommendedName>
</protein>
<accession>A0A0F0LG27</accession>
<name>A0A0F0LG27_9MICO</name>
<sequence length="112" mass="12473">MAEAIWIKYEELSAVSLKLKDIVTELEGASSRTDAVQDAIDSPFGKSKLKDEVGDFESRWDDKRHDLARDIGKVQEHVQGVLDGCKKWDEDTAKSMEVDATGQNPPRKIGTP</sequence>
<evidence type="ECO:0008006" key="4">
    <source>
        <dbReference type="Google" id="ProtNLM"/>
    </source>
</evidence>
<feature type="region of interest" description="Disordered" evidence="1">
    <location>
        <begin position="93"/>
        <end position="112"/>
    </location>
</feature>
<dbReference type="EMBL" id="JYIX01000037">
    <property type="protein sequence ID" value="KJL32098.1"/>
    <property type="molecule type" value="Genomic_DNA"/>
</dbReference>
<evidence type="ECO:0000256" key="1">
    <source>
        <dbReference type="SAM" id="MobiDB-lite"/>
    </source>
</evidence>
<dbReference type="PATRIC" id="fig|582680.6.peg.2636"/>
<gene>
    <name evidence="2" type="ORF">RS86_02567</name>
</gene>
<evidence type="ECO:0000313" key="3">
    <source>
        <dbReference type="Proteomes" id="UP000033740"/>
    </source>
</evidence>
<organism evidence="2 3">
    <name type="scientific">Microbacterium azadirachtae</name>
    <dbReference type="NCBI Taxonomy" id="582680"/>
    <lineage>
        <taxon>Bacteria</taxon>
        <taxon>Bacillati</taxon>
        <taxon>Actinomycetota</taxon>
        <taxon>Actinomycetes</taxon>
        <taxon>Micrococcales</taxon>
        <taxon>Microbacteriaceae</taxon>
        <taxon>Microbacterium</taxon>
    </lineage>
</organism>
<dbReference type="STRING" id="582680.RS86_02567"/>